<evidence type="ECO:0000313" key="2">
    <source>
        <dbReference type="Proteomes" id="UP000291591"/>
    </source>
</evidence>
<organism evidence="1 2">
    <name type="scientific">Pseudonocardia sediminis</name>
    <dbReference type="NCBI Taxonomy" id="1397368"/>
    <lineage>
        <taxon>Bacteria</taxon>
        <taxon>Bacillati</taxon>
        <taxon>Actinomycetota</taxon>
        <taxon>Actinomycetes</taxon>
        <taxon>Pseudonocardiales</taxon>
        <taxon>Pseudonocardiaceae</taxon>
        <taxon>Pseudonocardia</taxon>
    </lineage>
</organism>
<accession>A0A4Q7UYG3</accession>
<sequence length="125" mass="13400">MHQSVTSSVIVSNNDAPVQQVDVSTHQFFGLGGTSTVIESTPTPQVWLRAHKTDGLDLTIIEARQLAQVLINHADLAAGAAADPIDRAATLITSMLGHTGRDVHQLHDALVRWIDVMVEAMASAR</sequence>
<reference evidence="1 2" key="1">
    <citation type="submission" date="2019-02" db="EMBL/GenBank/DDBJ databases">
        <title>Sequencing the genomes of 1000 actinobacteria strains.</title>
        <authorList>
            <person name="Klenk H.-P."/>
        </authorList>
    </citation>
    <scope>NUCLEOTIDE SEQUENCE [LARGE SCALE GENOMIC DNA]</scope>
    <source>
        <strain evidence="1 2">DSM 45779</strain>
    </source>
</reference>
<protein>
    <submittedName>
        <fullName evidence="1">Uncharacterized protein</fullName>
    </submittedName>
</protein>
<comment type="caution">
    <text evidence="1">The sequence shown here is derived from an EMBL/GenBank/DDBJ whole genome shotgun (WGS) entry which is preliminary data.</text>
</comment>
<dbReference type="Proteomes" id="UP000291591">
    <property type="component" value="Unassembled WGS sequence"/>
</dbReference>
<dbReference type="EMBL" id="SHKL01000001">
    <property type="protein sequence ID" value="RZT87102.1"/>
    <property type="molecule type" value="Genomic_DNA"/>
</dbReference>
<dbReference type="AlphaFoldDB" id="A0A4Q7UYG3"/>
<keyword evidence="2" id="KW-1185">Reference proteome</keyword>
<proteinExistence type="predicted"/>
<evidence type="ECO:0000313" key="1">
    <source>
        <dbReference type="EMBL" id="RZT87102.1"/>
    </source>
</evidence>
<gene>
    <name evidence="1" type="ORF">EV383_4009</name>
</gene>
<name>A0A4Q7UYG3_PSEST</name>